<evidence type="ECO:0000313" key="10">
    <source>
        <dbReference type="EMBL" id="CCK79711.1"/>
    </source>
</evidence>
<dbReference type="STRING" id="651182.TOL2_C15480"/>
<keyword evidence="11" id="KW-1185">Reference proteome</keyword>
<keyword evidence="4 10" id="KW-0808">Transferase</keyword>
<keyword evidence="6 10" id="KW-0418">Kinase</keyword>
<dbReference type="InterPro" id="IPR036890">
    <property type="entry name" value="HATPase_C_sf"/>
</dbReference>
<proteinExistence type="predicted"/>
<evidence type="ECO:0000256" key="2">
    <source>
        <dbReference type="ARBA" id="ARBA00012438"/>
    </source>
</evidence>
<dbReference type="InterPro" id="IPR000014">
    <property type="entry name" value="PAS"/>
</dbReference>
<dbReference type="SMART" id="SM00387">
    <property type="entry name" value="HATPase_c"/>
    <property type="match status" value="1"/>
</dbReference>
<dbReference type="GO" id="GO:0005524">
    <property type="term" value="F:ATP binding"/>
    <property type="evidence" value="ECO:0007669"/>
    <property type="project" value="UniProtKB-KW"/>
</dbReference>
<dbReference type="InterPro" id="IPR003661">
    <property type="entry name" value="HisK_dim/P_dom"/>
</dbReference>
<gene>
    <name evidence="10" type="ordered locus">TOL2_C15480</name>
</gene>
<dbReference type="InterPro" id="IPR004358">
    <property type="entry name" value="Sig_transdc_His_kin-like_C"/>
</dbReference>
<reference evidence="10 11" key="1">
    <citation type="journal article" date="2013" name="Environ. Microbiol.">
        <title>Complete genome, catabolic sub-proteomes and key-metabolites of Desulfobacula toluolica Tol2, a marine, aromatic compound-degrading, sulfate-reducing bacterium.</title>
        <authorList>
            <person name="Wohlbrand L."/>
            <person name="Jacob J.H."/>
            <person name="Kube M."/>
            <person name="Mussmann M."/>
            <person name="Jarling R."/>
            <person name="Beck A."/>
            <person name="Amann R."/>
            <person name="Wilkes H."/>
            <person name="Reinhardt R."/>
            <person name="Rabus R."/>
        </authorList>
    </citation>
    <scope>NUCLEOTIDE SEQUENCE [LARGE SCALE GENOMIC DNA]</scope>
    <source>
        <strain evidence="11">DSM 7467 / Tol2</strain>
    </source>
</reference>
<dbReference type="Proteomes" id="UP000007347">
    <property type="component" value="Chromosome"/>
</dbReference>
<evidence type="ECO:0000256" key="6">
    <source>
        <dbReference type="ARBA" id="ARBA00022777"/>
    </source>
</evidence>
<dbReference type="PANTHER" id="PTHR43065:SF10">
    <property type="entry name" value="PEROXIDE STRESS-ACTIVATED HISTIDINE KINASE MAK3"/>
    <property type="match status" value="1"/>
</dbReference>
<dbReference type="KEGG" id="dto:TOL2_C15480"/>
<feature type="domain" description="Histidine kinase" evidence="9">
    <location>
        <begin position="302"/>
        <end position="513"/>
    </location>
</feature>
<dbReference type="EC" id="2.7.13.3" evidence="2"/>
<dbReference type="GO" id="GO:0000155">
    <property type="term" value="F:phosphorelay sensor kinase activity"/>
    <property type="evidence" value="ECO:0007669"/>
    <property type="project" value="InterPro"/>
</dbReference>
<dbReference type="SUPFAM" id="SSF55785">
    <property type="entry name" value="PYP-like sensor domain (PAS domain)"/>
    <property type="match status" value="1"/>
</dbReference>
<dbReference type="SMART" id="SM00091">
    <property type="entry name" value="PAS"/>
    <property type="match status" value="1"/>
</dbReference>
<evidence type="ECO:0000259" key="9">
    <source>
        <dbReference type="PROSITE" id="PS50109"/>
    </source>
</evidence>
<dbReference type="Gene3D" id="3.30.450.20">
    <property type="entry name" value="PAS domain"/>
    <property type="match status" value="1"/>
</dbReference>
<evidence type="ECO:0000256" key="3">
    <source>
        <dbReference type="ARBA" id="ARBA00022553"/>
    </source>
</evidence>
<keyword evidence="3" id="KW-0597">Phosphoprotein</keyword>
<dbReference type="HOGENOM" id="CLU_000445_114_39_7"/>
<keyword evidence="8" id="KW-0902">Two-component regulatory system</keyword>
<dbReference type="PROSITE" id="PS50109">
    <property type="entry name" value="HIS_KIN"/>
    <property type="match status" value="1"/>
</dbReference>
<dbReference type="CDD" id="cd00082">
    <property type="entry name" value="HisKA"/>
    <property type="match status" value="1"/>
</dbReference>
<dbReference type="Gene3D" id="1.10.287.130">
    <property type="match status" value="1"/>
</dbReference>
<dbReference type="Gene3D" id="3.30.565.10">
    <property type="entry name" value="Histidine kinase-like ATPase, C-terminal domain"/>
    <property type="match status" value="1"/>
</dbReference>
<dbReference type="SMART" id="SM00388">
    <property type="entry name" value="HisKA"/>
    <property type="match status" value="1"/>
</dbReference>
<evidence type="ECO:0000256" key="8">
    <source>
        <dbReference type="ARBA" id="ARBA00023012"/>
    </source>
</evidence>
<dbReference type="EMBL" id="FO203503">
    <property type="protein sequence ID" value="CCK79711.1"/>
    <property type="molecule type" value="Genomic_DNA"/>
</dbReference>
<dbReference type="InterPro" id="IPR003594">
    <property type="entry name" value="HATPase_dom"/>
</dbReference>
<dbReference type="InterPro" id="IPR036097">
    <property type="entry name" value="HisK_dim/P_sf"/>
</dbReference>
<dbReference type="CDD" id="cd00075">
    <property type="entry name" value="HATPase"/>
    <property type="match status" value="1"/>
</dbReference>
<evidence type="ECO:0000256" key="5">
    <source>
        <dbReference type="ARBA" id="ARBA00022741"/>
    </source>
</evidence>
<dbReference type="Pfam" id="PF13426">
    <property type="entry name" value="PAS_9"/>
    <property type="match status" value="1"/>
</dbReference>
<dbReference type="PRINTS" id="PR00344">
    <property type="entry name" value="BCTRLSENSOR"/>
</dbReference>
<name>K0NEZ5_DESTT</name>
<dbReference type="InterPro" id="IPR005467">
    <property type="entry name" value="His_kinase_dom"/>
</dbReference>
<evidence type="ECO:0000256" key="1">
    <source>
        <dbReference type="ARBA" id="ARBA00000085"/>
    </source>
</evidence>
<sequence length="516" mass="59431">MVAKMSIKKFDWEDFFNRHRAEITLEWKKRLKYHVSRNYELRSLDELRVTTEMAYDASCSMIVCNDHALINRFIDEISNIRLEEGFRLDDVQKAFELFRKLIVPALIKESPRELLCENIEAVNTALSYTINRFSSDFQKKHEKYLKDYAQQLEKDVASRTVELKESEHKYKTLVEEISDGFLVLDKDRIAFVNQAFCGMHGCRIKEPLQASFLSFVSKKSHEKVNAIISRGINKCAEPEAFEYLRLTKDKKCLPTEINFRPSRFGGRDYNLCIVRDITKRVETEKKSREMERMAYIGQLTASLSHEIRNPLSSVKMNLQILGKNMILKGNDRKRIQISEREINRLEGILKQLLDFAKPVSLKFDMVDINDIVRSCVELLEMKFHRKSIECEIKLDPGLKEFLADKGKIEQIIINFLLNALDSVDDFGIIRVLTAVKKQNGTPCAMIRVEDNGKGISRDLLPHIFEPFYTTKTNGTGLGLANVKQIATAHGGRVRVIDLKNSGTAFEVFLPMGEING</sequence>
<dbReference type="CDD" id="cd00130">
    <property type="entry name" value="PAS"/>
    <property type="match status" value="1"/>
</dbReference>
<organism evidence="10 11">
    <name type="scientific">Desulfobacula toluolica (strain DSM 7467 / Tol2)</name>
    <dbReference type="NCBI Taxonomy" id="651182"/>
    <lineage>
        <taxon>Bacteria</taxon>
        <taxon>Pseudomonadati</taxon>
        <taxon>Thermodesulfobacteriota</taxon>
        <taxon>Desulfobacteria</taxon>
        <taxon>Desulfobacterales</taxon>
        <taxon>Desulfobacteraceae</taxon>
        <taxon>Desulfobacula</taxon>
    </lineage>
</organism>
<evidence type="ECO:0000256" key="7">
    <source>
        <dbReference type="ARBA" id="ARBA00022840"/>
    </source>
</evidence>
<dbReference type="AlphaFoldDB" id="K0NEZ5"/>
<dbReference type="PANTHER" id="PTHR43065">
    <property type="entry name" value="SENSOR HISTIDINE KINASE"/>
    <property type="match status" value="1"/>
</dbReference>
<evidence type="ECO:0000256" key="4">
    <source>
        <dbReference type="ARBA" id="ARBA00022679"/>
    </source>
</evidence>
<dbReference type="InterPro" id="IPR035965">
    <property type="entry name" value="PAS-like_dom_sf"/>
</dbReference>
<dbReference type="Pfam" id="PF02518">
    <property type="entry name" value="HATPase_c"/>
    <property type="match status" value="1"/>
</dbReference>
<dbReference type="NCBIfam" id="TIGR00229">
    <property type="entry name" value="sensory_box"/>
    <property type="match status" value="1"/>
</dbReference>
<keyword evidence="7" id="KW-0067">ATP-binding</keyword>
<comment type="catalytic activity">
    <reaction evidence="1">
        <text>ATP + protein L-histidine = ADP + protein N-phospho-L-histidine.</text>
        <dbReference type="EC" id="2.7.13.3"/>
    </reaction>
</comment>
<protein>
    <recommendedName>
        <fullName evidence="2">histidine kinase</fullName>
        <ecNumber evidence="2">2.7.13.3</ecNumber>
    </recommendedName>
</protein>
<keyword evidence="5" id="KW-0547">Nucleotide-binding</keyword>
<dbReference type="SUPFAM" id="SSF47384">
    <property type="entry name" value="Homodimeric domain of signal transducing histidine kinase"/>
    <property type="match status" value="1"/>
</dbReference>
<evidence type="ECO:0000313" key="11">
    <source>
        <dbReference type="Proteomes" id="UP000007347"/>
    </source>
</evidence>
<dbReference type="SUPFAM" id="SSF55874">
    <property type="entry name" value="ATPase domain of HSP90 chaperone/DNA topoisomerase II/histidine kinase"/>
    <property type="match status" value="1"/>
</dbReference>
<accession>K0NEZ5</accession>
<dbReference type="Pfam" id="PF00512">
    <property type="entry name" value="HisKA"/>
    <property type="match status" value="1"/>
</dbReference>